<evidence type="ECO:0000313" key="2">
    <source>
        <dbReference type="EMBL" id="RLK58348.1"/>
    </source>
</evidence>
<comment type="caution">
    <text evidence="2">The sequence shown here is derived from an EMBL/GenBank/DDBJ whole genome shotgun (WGS) entry which is preliminary data.</text>
</comment>
<accession>A0A421B1X9</accession>
<dbReference type="Proteomes" id="UP000282454">
    <property type="component" value="Unassembled WGS sequence"/>
</dbReference>
<evidence type="ECO:0000256" key="1">
    <source>
        <dbReference type="SAM" id="MobiDB-lite"/>
    </source>
</evidence>
<proteinExistence type="predicted"/>
<feature type="region of interest" description="Disordered" evidence="1">
    <location>
        <begin position="1"/>
        <end position="42"/>
    </location>
</feature>
<gene>
    <name evidence="2" type="ORF">CLV68_4446</name>
</gene>
<protein>
    <submittedName>
        <fullName evidence="2">Uncharacterized protein</fullName>
    </submittedName>
</protein>
<name>A0A421B1X9_9PSEU</name>
<dbReference type="EMBL" id="RCDD01000003">
    <property type="protein sequence ID" value="RLK58348.1"/>
    <property type="molecule type" value="Genomic_DNA"/>
</dbReference>
<keyword evidence="3" id="KW-1185">Reference proteome</keyword>
<organism evidence="2 3">
    <name type="scientific">Actinokineospora cianjurensis</name>
    <dbReference type="NCBI Taxonomy" id="585224"/>
    <lineage>
        <taxon>Bacteria</taxon>
        <taxon>Bacillati</taxon>
        <taxon>Actinomycetota</taxon>
        <taxon>Actinomycetes</taxon>
        <taxon>Pseudonocardiales</taxon>
        <taxon>Pseudonocardiaceae</taxon>
        <taxon>Actinokineospora</taxon>
    </lineage>
</organism>
<reference evidence="2 3" key="1">
    <citation type="submission" date="2018-10" db="EMBL/GenBank/DDBJ databases">
        <title>Genomic Encyclopedia of Archaeal and Bacterial Type Strains, Phase II (KMG-II): from individual species to whole genera.</title>
        <authorList>
            <person name="Goeker M."/>
        </authorList>
    </citation>
    <scope>NUCLEOTIDE SEQUENCE [LARGE SCALE GENOMIC DNA]</scope>
    <source>
        <strain evidence="2 3">DSM 45657</strain>
    </source>
</reference>
<evidence type="ECO:0000313" key="3">
    <source>
        <dbReference type="Proteomes" id="UP000282454"/>
    </source>
</evidence>
<dbReference type="AlphaFoldDB" id="A0A421B1X9"/>
<sequence>MSDIDEFGRSAPFRLVRPPGDPEPTRSGQAAPQRPTHLGRPRVLDLRRTAAPAVGHAPIERARPVNLYAIAAFDESGRLAERRLMRALGWGAGTRVKVCGGNGVAIVEKSAVGTTTLTCRAMVAIPARIRRRCGFLDCEQVLLVVEPHVQVLGVFGLGILEQALPDARDLVALHTSQGTDSEAPSWGGGE</sequence>